<feature type="non-terminal residue" evidence="1">
    <location>
        <position position="1"/>
    </location>
</feature>
<evidence type="ECO:0000313" key="2">
    <source>
        <dbReference type="Proteomes" id="UP000265520"/>
    </source>
</evidence>
<name>A0A392UA09_9FABA</name>
<organism evidence="1 2">
    <name type="scientific">Trifolium medium</name>
    <dbReference type="NCBI Taxonomy" id="97028"/>
    <lineage>
        <taxon>Eukaryota</taxon>
        <taxon>Viridiplantae</taxon>
        <taxon>Streptophyta</taxon>
        <taxon>Embryophyta</taxon>
        <taxon>Tracheophyta</taxon>
        <taxon>Spermatophyta</taxon>
        <taxon>Magnoliopsida</taxon>
        <taxon>eudicotyledons</taxon>
        <taxon>Gunneridae</taxon>
        <taxon>Pentapetalae</taxon>
        <taxon>rosids</taxon>
        <taxon>fabids</taxon>
        <taxon>Fabales</taxon>
        <taxon>Fabaceae</taxon>
        <taxon>Papilionoideae</taxon>
        <taxon>50 kb inversion clade</taxon>
        <taxon>NPAAA clade</taxon>
        <taxon>Hologalegina</taxon>
        <taxon>IRL clade</taxon>
        <taxon>Trifolieae</taxon>
        <taxon>Trifolium</taxon>
    </lineage>
</organism>
<proteinExistence type="predicted"/>
<keyword evidence="2" id="KW-1185">Reference proteome</keyword>
<protein>
    <submittedName>
        <fullName evidence="1">Uncharacterized protein</fullName>
    </submittedName>
</protein>
<accession>A0A392UA09</accession>
<dbReference type="EMBL" id="LXQA010751517">
    <property type="protein sequence ID" value="MCI69216.1"/>
    <property type="molecule type" value="Genomic_DNA"/>
</dbReference>
<reference evidence="1 2" key="1">
    <citation type="journal article" date="2018" name="Front. Plant Sci.">
        <title>Red Clover (Trifolium pratense) and Zigzag Clover (T. medium) - A Picture of Genomic Similarities and Differences.</title>
        <authorList>
            <person name="Dluhosova J."/>
            <person name="Istvanek J."/>
            <person name="Nedelnik J."/>
            <person name="Repkova J."/>
        </authorList>
    </citation>
    <scope>NUCLEOTIDE SEQUENCE [LARGE SCALE GENOMIC DNA]</scope>
    <source>
        <strain evidence="2">cv. 10/8</strain>
        <tissue evidence="1">Leaf</tissue>
    </source>
</reference>
<dbReference type="AlphaFoldDB" id="A0A392UA09"/>
<comment type="caution">
    <text evidence="1">The sequence shown here is derived from an EMBL/GenBank/DDBJ whole genome shotgun (WGS) entry which is preliminary data.</text>
</comment>
<evidence type="ECO:0000313" key="1">
    <source>
        <dbReference type="EMBL" id="MCI69216.1"/>
    </source>
</evidence>
<sequence length="22" mass="2307">GLLYVNQSVLTVDSLAVLSPCD</sequence>
<dbReference type="Proteomes" id="UP000265520">
    <property type="component" value="Unassembled WGS sequence"/>
</dbReference>